<proteinExistence type="predicted"/>
<dbReference type="RefSeq" id="WP_214193793.1">
    <property type="nucleotide sequence ID" value="NZ_CP081925.1"/>
</dbReference>
<dbReference type="InterPro" id="IPR018247">
    <property type="entry name" value="EF_Hand_1_Ca_BS"/>
</dbReference>
<feature type="compositionally biased region" description="Basic and acidic residues" evidence="2">
    <location>
        <begin position="796"/>
        <end position="813"/>
    </location>
</feature>
<feature type="coiled-coil region" evidence="1">
    <location>
        <begin position="897"/>
        <end position="938"/>
    </location>
</feature>
<dbReference type="PANTHER" id="PTHR23159:SF31">
    <property type="entry name" value="CENTROSOME-ASSOCIATED PROTEIN CEP250 ISOFORM X1"/>
    <property type="match status" value="1"/>
</dbReference>
<feature type="region of interest" description="Disordered" evidence="2">
    <location>
        <begin position="772"/>
        <end position="813"/>
    </location>
</feature>
<gene>
    <name evidence="4" type="ORF">OKE68_08155</name>
</gene>
<evidence type="ECO:0000313" key="4">
    <source>
        <dbReference type="EMBL" id="MCW0524283.1"/>
    </source>
</evidence>
<evidence type="ECO:0000256" key="1">
    <source>
        <dbReference type="SAM" id="Coils"/>
    </source>
</evidence>
<reference evidence="4" key="1">
    <citation type="submission" date="2022-10" db="EMBL/GenBank/DDBJ databases">
        <title>Sifting through the core-genome to identify putative cross-protective antigens against Riemerella anatipestifer.</title>
        <authorList>
            <person name="Zheng X."/>
            <person name="Zhang W."/>
        </authorList>
    </citation>
    <scope>NUCLEOTIDE SEQUENCE</scope>
    <source>
        <strain evidence="4">ZWRA178</strain>
    </source>
</reference>
<organism evidence="4 5">
    <name type="scientific">Riemerella anatipestifer</name>
    <name type="common">Moraxella anatipestifer</name>
    <dbReference type="NCBI Taxonomy" id="34085"/>
    <lineage>
        <taxon>Bacteria</taxon>
        <taxon>Pseudomonadati</taxon>
        <taxon>Bacteroidota</taxon>
        <taxon>Flavobacteriia</taxon>
        <taxon>Flavobacteriales</taxon>
        <taxon>Weeksellaceae</taxon>
        <taxon>Riemerella</taxon>
    </lineage>
</organism>
<dbReference type="Proteomes" id="UP001207440">
    <property type="component" value="Unassembled WGS sequence"/>
</dbReference>
<dbReference type="InterPro" id="IPR010090">
    <property type="entry name" value="Phage_tape_meas"/>
</dbReference>
<dbReference type="PROSITE" id="PS00018">
    <property type="entry name" value="EF_HAND_1"/>
    <property type="match status" value="1"/>
</dbReference>
<sequence>MSNKTIDLGTFSWDTQKVTEGIANNIKEIDRLSEELKLGKSRIKEYSLEFKLLDARLEEQYKLQNQLKTNLKEGIITQEKYKEELKKSNKEVNNIQNKHIEYGNGLSECIIKNNNLQQSIKNLRLENNMLNKILDGGIGTIDESTGSYKKASQELDALKIKSKDLGATLLKLSNEGQENTIKFKALKREYEETTSKAEKLNEELKSLDKAVGDNHRSVGDYKDQMKKAIEETGVLEKKERALKNTLSELDKQYKQNKISNEDYNRSIADTNKKLDSVSNKISKLKKEQEAYRKELIANGEGVKVFSEEVSSHFISISNSIDELKKGNATEAFAVVKTGLQGVATSARALWATLMSNPLTAVLAIVTGVATGIGLAVKEIWEYNSALLEANKLTQQVTNLKGEMLDKVTIKSQTLEDILGLDRKETLESAKALVNEFGITYEEALNRIEDGAIRGGAANSEYLDSIREYPTFFAQAGFSAKEFINIINAGYDLGIYKDKLPDAIKEFSISIKEQTKSTRDALVNAFGAGFTDELLQKVNTGKMSVKDALVEINKESEKYNLTQKQQAQLTADIFRGAGEDAGGFAKVMDAVTLAVIEQGGELTDLQKTIKEQIDDYNELGEAKYDALKSDEILALKRDWEKLTISFKKGFYDTLAWLKTFDREFIASSKYVRGVFISLPSTVQSSFSQIKTLLSDLLQNFAKGAGAIGKFFKGDFDGALADAKNFKASMIKIKKDIGGIASDFGKNLHKGGVTEANNYRNKYNEKIKADATAQRIIEDRRNQKDETNKPTNNFDGTADQKKEKGKSDKNKDDASKKIEAEAKKALELQKEASEQSIKQAQIELAEYIRVNSEKLKDEKRLTSEKLRLQNEYLKEVQKKQLDILAQEQQLKEKVVKIKISELNNKKTLNSNEKQELQNLKNELILIENEYSEQRAKLEQETQIKIKENNEKFEKQTKEDKKLARAIEFQQKILDLKEQNANEYEIRKVQADEDKQEKLNALAESLYEEHKLKMDADNDGYISETEIKNQRKELEAQIQATDDENDKLRLQNKLEQINNIERKYAEQTKEIEKEKQKDRLSRYAETFGNIKTLLGENTEAGKAAGIAQATINTYQGVTEVLSSKSTLPEPMGTIAKVVNAGVILSSGLQSVRKIMSVQTPKAQRGMFIEGKSHAQGGVPIITPNGMIEAEGGEIIINKISASIFKDLLSDINVAGGGVKFARGGVVGGNIAGVQRSLTQKRDDVALVEAVKEAVYEGAIMGTHAGSQSGIVEAGSDSNLKGSSSF</sequence>
<feature type="compositionally biased region" description="Basic and acidic residues" evidence="2">
    <location>
        <begin position="774"/>
        <end position="786"/>
    </location>
</feature>
<dbReference type="EMBL" id="JAOZYT010000050">
    <property type="protein sequence ID" value="MCW0524283.1"/>
    <property type="molecule type" value="Genomic_DNA"/>
</dbReference>
<feature type="coiled-coil region" evidence="1">
    <location>
        <begin position="78"/>
        <end position="210"/>
    </location>
</feature>
<dbReference type="PANTHER" id="PTHR23159">
    <property type="entry name" value="CENTROSOMAL PROTEIN 2"/>
    <property type="match status" value="1"/>
</dbReference>
<protein>
    <submittedName>
        <fullName evidence="4">Phage tail tape measure protein</fullName>
    </submittedName>
</protein>
<keyword evidence="1" id="KW-0175">Coiled coil</keyword>
<evidence type="ECO:0000313" key="5">
    <source>
        <dbReference type="Proteomes" id="UP001207440"/>
    </source>
</evidence>
<accession>A0AAP3AQ46</accession>
<feature type="domain" description="Phage tail tape measure protein" evidence="3">
    <location>
        <begin position="399"/>
        <end position="573"/>
    </location>
</feature>
<evidence type="ECO:0000256" key="2">
    <source>
        <dbReference type="SAM" id="MobiDB-lite"/>
    </source>
</evidence>
<feature type="coiled-coil region" evidence="1">
    <location>
        <begin position="235"/>
        <end position="294"/>
    </location>
</feature>
<evidence type="ECO:0000259" key="3">
    <source>
        <dbReference type="Pfam" id="PF10145"/>
    </source>
</evidence>
<comment type="caution">
    <text evidence="4">The sequence shown here is derived from an EMBL/GenBank/DDBJ whole genome shotgun (WGS) entry which is preliminary data.</text>
</comment>
<dbReference type="Pfam" id="PF10145">
    <property type="entry name" value="PhageMin_Tail"/>
    <property type="match status" value="1"/>
</dbReference>
<name>A0AAP3AQ46_RIEAN</name>
<feature type="coiled-coil region" evidence="1">
    <location>
        <begin position="964"/>
        <end position="1074"/>
    </location>
</feature>